<dbReference type="InterPro" id="IPR010380">
    <property type="entry name" value="DUF975"/>
</dbReference>
<feature type="transmembrane region" description="Helical" evidence="1">
    <location>
        <begin position="182"/>
        <end position="201"/>
    </location>
</feature>
<dbReference type="Pfam" id="PF06541">
    <property type="entry name" value="ABC_trans_CmpB"/>
    <property type="match status" value="1"/>
</dbReference>
<feature type="transmembrane region" description="Helical" evidence="1">
    <location>
        <begin position="544"/>
        <end position="563"/>
    </location>
</feature>
<keyword evidence="1" id="KW-1133">Transmembrane helix</keyword>
<feature type="transmembrane region" description="Helical" evidence="1">
    <location>
        <begin position="21"/>
        <end position="44"/>
    </location>
</feature>
<name>A0A9D1YC07_9FIRM</name>
<accession>A0A9D1YC07</accession>
<feature type="transmembrane region" description="Helical" evidence="1">
    <location>
        <begin position="271"/>
        <end position="295"/>
    </location>
</feature>
<dbReference type="EMBL" id="DXDU01000027">
    <property type="protein sequence ID" value="HIY25940.1"/>
    <property type="molecule type" value="Genomic_DNA"/>
</dbReference>
<organism evidence="2 3">
    <name type="scientific">Candidatus Acutalibacter pullistercoris</name>
    <dbReference type="NCBI Taxonomy" id="2838418"/>
    <lineage>
        <taxon>Bacteria</taxon>
        <taxon>Bacillati</taxon>
        <taxon>Bacillota</taxon>
        <taxon>Clostridia</taxon>
        <taxon>Eubacteriales</taxon>
        <taxon>Acutalibacteraceae</taxon>
        <taxon>Acutalibacter</taxon>
    </lineage>
</organism>
<dbReference type="Proteomes" id="UP000823915">
    <property type="component" value="Unassembled WGS sequence"/>
</dbReference>
<keyword evidence="1" id="KW-0812">Transmembrane</keyword>
<reference evidence="2" key="1">
    <citation type="journal article" date="2021" name="PeerJ">
        <title>Extensive microbial diversity within the chicken gut microbiome revealed by metagenomics and culture.</title>
        <authorList>
            <person name="Gilroy R."/>
            <person name="Ravi A."/>
            <person name="Getino M."/>
            <person name="Pursley I."/>
            <person name="Horton D.L."/>
            <person name="Alikhan N.F."/>
            <person name="Baker D."/>
            <person name="Gharbi K."/>
            <person name="Hall N."/>
            <person name="Watson M."/>
            <person name="Adriaenssens E.M."/>
            <person name="Foster-Nyarko E."/>
            <person name="Jarju S."/>
            <person name="Secka A."/>
            <person name="Antonio M."/>
            <person name="Oren A."/>
            <person name="Chaudhuri R.R."/>
            <person name="La Ragione R."/>
            <person name="Hildebrand F."/>
            <person name="Pallen M.J."/>
        </authorList>
    </citation>
    <scope>NUCLEOTIDE SEQUENCE</scope>
    <source>
        <strain evidence="2">1282</strain>
    </source>
</reference>
<comment type="caution">
    <text evidence="2">The sequence shown here is derived from an EMBL/GenBank/DDBJ whole genome shotgun (WGS) entry which is preliminary data.</text>
</comment>
<evidence type="ECO:0000256" key="1">
    <source>
        <dbReference type="SAM" id="Phobius"/>
    </source>
</evidence>
<sequence>MRKKQRRQMKQLGKASLKKHYAIFVMACLIAAFLGVEFGGSLTFSQAQTYEDTAQQIENDWYGDGTYLVKTSVDRVAWGDVLQAIAQGDTQAGKDVAQQIEEEEIAQAQEGSPILTRTRGVLAGVLNSLSSGSILATLVSAVASITGSKNLGLVVLIALGALLAFGFWFFVTNVFPVAVRRVFLEGMLYEKVTAQRFVFLLRVKKWLKASGTMLVRTIFYSLWCLTIAGAFIKRYSYFLVPYIVAENPDIKCTDAITLSRKMMKGHKWECFLFELSFLGWGMLGFLTLGLFNVLFTNPYKTAALTRYYAQRRQEAKEQGLPGAQLLFDTYLFEKAPQQVLEKTYGDVRQVMEHPEEPEEKPCGWRGFLSRNFGVLLLRREEDVAYEKRRADYVRVRAMMDDLAGEAYPVRLYPIPENQRRKLVESLNYMRGYSVWSLLSMFLGISLFGWLWEVGLFLVSYGVLANRGSLHGPWLPIYGAGSVLILVLLYRLRKRPALEFTAAVVLCGFLEYMTSLVMEISTGGTKWWDYSGYFLNLDGRICAEGLLVFGLGGMAIVYVVAPLLDNLLRKVNQKVLMAVCSVLMVVFAADAVYSHFVPNTGLGVTDVPDLVAEEQAEDTAG</sequence>
<feature type="transmembrane region" description="Helical" evidence="1">
    <location>
        <begin position="121"/>
        <end position="143"/>
    </location>
</feature>
<gene>
    <name evidence="2" type="ORF">H9838_02050</name>
</gene>
<reference evidence="2" key="2">
    <citation type="submission" date="2021-04" db="EMBL/GenBank/DDBJ databases">
        <authorList>
            <person name="Gilroy R."/>
        </authorList>
    </citation>
    <scope>NUCLEOTIDE SEQUENCE</scope>
    <source>
        <strain evidence="2">1282</strain>
    </source>
</reference>
<feature type="transmembrane region" description="Helical" evidence="1">
    <location>
        <begin position="471"/>
        <end position="489"/>
    </location>
</feature>
<dbReference type="AlphaFoldDB" id="A0A9D1YC07"/>
<feature type="transmembrane region" description="Helical" evidence="1">
    <location>
        <begin position="575"/>
        <end position="595"/>
    </location>
</feature>
<dbReference type="PANTHER" id="PTHR40076">
    <property type="entry name" value="MEMBRANE PROTEIN-RELATED"/>
    <property type="match status" value="1"/>
</dbReference>
<feature type="transmembrane region" description="Helical" evidence="1">
    <location>
        <begin position="150"/>
        <end position="170"/>
    </location>
</feature>
<feature type="transmembrane region" description="Helical" evidence="1">
    <location>
        <begin position="429"/>
        <end position="451"/>
    </location>
</feature>
<dbReference type="InterPro" id="IPR010540">
    <property type="entry name" value="CmpB_TMEM229"/>
</dbReference>
<evidence type="ECO:0000313" key="2">
    <source>
        <dbReference type="EMBL" id="HIY25940.1"/>
    </source>
</evidence>
<feature type="transmembrane region" description="Helical" evidence="1">
    <location>
        <begin position="213"/>
        <end position="232"/>
    </location>
</feature>
<keyword evidence="1" id="KW-0472">Membrane</keyword>
<evidence type="ECO:0000313" key="3">
    <source>
        <dbReference type="Proteomes" id="UP000823915"/>
    </source>
</evidence>
<feature type="transmembrane region" description="Helical" evidence="1">
    <location>
        <begin position="496"/>
        <end position="517"/>
    </location>
</feature>
<protein>
    <submittedName>
        <fullName evidence="2">DUF975 family protein</fullName>
    </submittedName>
</protein>
<dbReference type="Pfam" id="PF06161">
    <property type="entry name" value="DUF975"/>
    <property type="match status" value="1"/>
</dbReference>
<proteinExistence type="predicted"/>
<dbReference type="PANTHER" id="PTHR40076:SF1">
    <property type="entry name" value="MEMBRANE PROTEIN"/>
    <property type="match status" value="1"/>
</dbReference>